<organism evidence="3 4">
    <name type="scientific">Didymella heteroderae</name>
    <dbReference type="NCBI Taxonomy" id="1769908"/>
    <lineage>
        <taxon>Eukaryota</taxon>
        <taxon>Fungi</taxon>
        <taxon>Dikarya</taxon>
        <taxon>Ascomycota</taxon>
        <taxon>Pezizomycotina</taxon>
        <taxon>Dothideomycetes</taxon>
        <taxon>Pleosporomycetidae</taxon>
        <taxon>Pleosporales</taxon>
        <taxon>Pleosporineae</taxon>
        <taxon>Didymellaceae</taxon>
        <taxon>Didymella</taxon>
    </lineage>
</organism>
<feature type="signal peptide" evidence="2">
    <location>
        <begin position="1"/>
        <end position="16"/>
    </location>
</feature>
<keyword evidence="2" id="KW-0732">Signal</keyword>
<protein>
    <submittedName>
        <fullName evidence="3">Uncharacterized protein</fullName>
    </submittedName>
</protein>
<dbReference type="EMBL" id="SWKV01000073">
    <property type="protein sequence ID" value="KAF3033953.1"/>
    <property type="molecule type" value="Genomic_DNA"/>
</dbReference>
<dbReference type="AlphaFoldDB" id="A0A9P5BXY6"/>
<reference evidence="3" key="1">
    <citation type="submission" date="2019-04" db="EMBL/GenBank/DDBJ databases">
        <title>Sequencing of skin fungus with MAO and IRED activity.</title>
        <authorList>
            <person name="Marsaioli A.J."/>
            <person name="Bonatto J.M.C."/>
            <person name="Reis Junior O."/>
        </authorList>
    </citation>
    <scope>NUCLEOTIDE SEQUENCE</scope>
    <source>
        <strain evidence="3">28M1</strain>
    </source>
</reference>
<name>A0A9P5BXY6_9PLEO</name>
<evidence type="ECO:0000256" key="2">
    <source>
        <dbReference type="SAM" id="SignalP"/>
    </source>
</evidence>
<dbReference type="OrthoDB" id="4359806at2759"/>
<gene>
    <name evidence="3" type="ORF">E8E12_001691</name>
</gene>
<evidence type="ECO:0000313" key="3">
    <source>
        <dbReference type="EMBL" id="KAF3033953.1"/>
    </source>
</evidence>
<evidence type="ECO:0000313" key="4">
    <source>
        <dbReference type="Proteomes" id="UP000758155"/>
    </source>
</evidence>
<accession>A0A9P5BXY6</accession>
<proteinExistence type="predicted"/>
<keyword evidence="4" id="KW-1185">Reference proteome</keyword>
<feature type="region of interest" description="Disordered" evidence="1">
    <location>
        <begin position="18"/>
        <end position="42"/>
    </location>
</feature>
<evidence type="ECO:0000256" key="1">
    <source>
        <dbReference type="SAM" id="MobiDB-lite"/>
    </source>
</evidence>
<dbReference type="Proteomes" id="UP000758155">
    <property type="component" value="Unassembled WGS sequence"/>
</dbReference>
<comment type="caution">
    <text evidence="3">The sequence shown here is derived from an EMBL/GenBank/DDBJ whole genome shotgun (WGS) entry which is preliminary data.</text>
</comment>
<sequence>MKLLAILPLLAATAFATTDSSSSDNDPASSESAETSAPAEDPTPVGALWTATWNASTLSPYTKSCATKSTYSAAIYTLKQLYPDLETFAPQLKVFYNKQLYPGSWSGIDKHGNDRELLKMDMADLPWKVREWIKTESTQRHYSVHDDIVFFAPGAIYPILPLWVEGGDEVGCSGVFDSLDTYSNEPADGKTIGKVSHKARGAGEIEFTVEALQVKLAAGGERSEL</sequence>
<feature type="chain" id="PRO_5040357162" evidence="2">
    <location>
        <begin position="17"/>
        <end position="225"/>
    </location>
</feature>